<accession>A0ABY9JX08</accession>
<comment type="cofactor">
    <cofactor evidence="1">
        <name>Zn(2+)</name>
        <dbReference type="ChEBI" id="CHEBI:29105"/>
    </cofactor>
</comment>
<dbReference type="CDD" id="cd06262">
    <property type="entry name" value="metallo-hydrolase-like_MBL-fold"/>
    <property type="match status" value="1"/>
</dbReference>
<dbReference type="PANTHER" id="PTHR46233:SF3">
    <property type="entry name" value="HYDROXYACYLGLUTATHIONE HYDROLASE GLOC"/>
    <property type="match status" value="1"/>
</dbReference>
<dbReference type="Pfam" id="PF00753">
    <property type="entry name" value="Lactamase_B"/>
    <property type="match status" value="1"/>
</dbReference>
<protein>
    <submittedName>
        <fullName evidence="6">MBL fold metallo-hydrolase</fullName>
    </submittedName>
</protein>
<organism evidence="6 7">
    <name type="scientific">Bacillus carboniphilus</name>
    <dbReference type="NCBI Taxonomy" id="86663"/>
    <lineage>
        <taxon>Bacteria</taxon>
        <taxon>Bacillati</taxon>
        <taxon>Bacillota</taxon>
        <taxon>Bacilli</taxon>
        <taxon>Bacillales</taxon>
        <taxon>Bacillaceae</taxon>
        <taxon>Bacillus</taxon>
    </lineage>
</organism>
<dbReference type="EMBL" id="CP129013">
    <property type="protein sequence ID" value="WLR43926.1"/>
    <property type="molecule type" value="Genomic_DNA"/>
</dbReference>
<keyword evidence="7" id="KW-1185">Reference proteome</keyword>
<keyword evidence="3" id="KW-0378">Hydrolase</keyword>
<dbReference type="InterPro" id="IPR001279">
    <property type="entry name" value="Metallo-B-lactamas"/>
</dbReference>
<evidence type="ECO:0000256" key="3">
    <source>
        <dbReference type="ARBA" id="ARBA00022801"/>
    </source>
</evidence>
<dbReference type="SMART" id="SM00849">
    <property type="entry name" value="Lactamase_B"/>
    <property type="match status" value="1"/>
</dbReference>
<keyword evidence="2" id="KW-0479">Metal-binding</keyword>
<evidence type="ECO:0000259" key="5">
    <source>
        <dbReference type="SMART" id="SM00849"/>
    </source>
</evidence>
<evidence type="ECO:0000313" key="6">
    <source>
        <dbReference type="EMBL" id="WLR43926.1"/>
    </source>
</evidence>
<dbReference type="Gene3D" id="3.60.15.10">
    <property type="entry name" value="Ribonuclease Z/Hydroxyacylglutathione hydrolase-like"/>
    <property type="match status" value="1"/>
</dbReference>
<proteinExistence type="predicted"/>
<gene>
    <name evidence="6" type="ORF">LC087_07390</name>
</gene>
<feature type="domain" description="Metallo-beta-lactamase" evidence="5">
    <location>
        <begin position="12"/>
        <end position="191"/>
    </location>
</feature>
<name>A0ABY9JX08_9BACI</name>
<dbReference type="InterPro" id="IPR036866">
    <property type="entry name" value="RibonucZ/Hydroxyglut_hydro"/>
</dbReference>
<evidence type="ECO:0000256" key="2">
    <source>
        <dbReference type="ARBA" id="ARBA00022723"/>
    </source>
</evidence>
<evidence type="ECO:0000313" key="7">
    <source>
        <dbReference type="Proteomes" id="UP001197974"/>
    </source>
</evidence>
<dbReference type="RefSeq" id="WP_226539952.1">
    <property type="nucleotide sequence ID" value="NZ_CP129013.1"/>
</dbReference>
<reference evidence="6 7" key="1">
    <citation type="submission" date="2023-06" db="EMBL/GenBank/DDBJ databases">
        <title>Five Gram-positive bacteria isolated from mangrove sediments in Shenzhen, Guangdong, China.</title>
        <authorList>
            <person name="Yu S."/>
            <person name="Zheng W."/>
            <person name="Huang Y."/>
        </authorList>
    </citation>
    <scope>NUCLEOTIDE SEQUENCE [LARGE SCALE GENOMIC DNA]</scope>
    <source>
        <strain evidence="6 7">SaN35-3</strain>
    </source>
</reference>
<sequence>MDWQRVPLGQLQTNAYILKDDEGKCVIFDPGAEGERLVAMIKKRHLTPLAILLTHAHFDHIGAITDLKKHWDIDVYLHENEKDWLSNPILNGSQFFMSAEIKASPADKLIKRQQDLTIGDFHFELYETPGHSPGSVSYYNEELDVVFCGDTLFRGSIGRTDLPGGNHSLLLNSIEKHILSLPEDTIVLPGHGPETTVDEEMATNPFLNGFS</sequence>
<evidence type="ECO:0000256" key="1">
    <source>
        <dbReference type="ARBA" id="ARBA00001947"/>
    </source>
</evidence>
<dbReference type="Proteomes" id="UP001197974">
    <property type="component" value="Chromosome"/>
</dbReference>
<dbReference type="PANTHER" id="PTHR46233">
    <property type="entry name" value="HYDROXYACYLGLUTATHIONE HYDROLASE GLOC"/>
    <property type="match status" value="1"/>
</dbReference>
<keyword evidence="4" id="KW-0862">Zinc</keyword>
<dbReference type="InterPro" id="IPR051453">
    <property type="entry name" value="MBL_Glyoxalase_II"/>
</dbReference>
<evidence type="ECO:0000256" key="4">
    <source>
        <dbReference type="ARBA" id="ARBA00022833"/>
    </source>
</evidence>
<dbReference type="SUPFAM" id="SSF56281">
    <property type="entry name" value="Metallo-hydrolase/oxidoreductase"/>
    <property type="match status" value="1"/>
</dbReference>